<feature type="compositionally biased region" description="Low complexity" evidence="1">
    <location>
        <begin position="37"/>
        <end position="48"/>
    </location>
</feature>
<reference evidence="2 3" key="1">
    <citation type="journal article" date="2019" name="Emerg. Microbes Infect.">
        <title>Comprehensive subspecies identification of 175 nontuberculous mycobacteria species based on 7547 genomic profiles.</title>
        <authorList>
            <person name="Matsumoto Y."/>
            <person name="Kinjo T."/>
            <person name="Motooka D."/>
            <person name="Nabeya D."/>
            <person name="Jung N."/>
            <person name="Uechi K."/>
            <person name="Horii T."/>
            <person name="Iida T."/>
            <person name="Fujita J."/>
            <person name="Nakamura S."/>
        </authorList>
    </citation>
    <scope>NUCLEOTIDE SEQUENCE [LARGE SCALE GENOMIC DNA]</scope>
    <source>
        <strain evidence="2 3">JCM 14738</strain>
    </source>
</reference>
<dbReference type="RefSeq" id="WP_085235121.1">
    <property type="nucleotide sequence ID" value="NZ_AP022613.1"/>
</dbReference>
<feature type="compositionally biased region" description="Low complexity" evidence="1">
    <location>
        <begin position="1"/>
        <end position="11"/>
    </location>
</feature>
<evidence type="ECO:0000313" key="3">
    <source>
        <dbReference type="Proteomes" id="UP000467385"/>
    </source>
</evidence>
<protein>
    <submittedName>
        <fullName evidence="2">Uncharacterized protein</fullName>
    </submittedName>
</protein>
<evidence type="ECO:0000313" key="2">
    <source>
        <dbReference type="EMBL" id="BBZ38732.1"/>
    </source>
</evidence>
<proteinExistence type="predicted"/>
<feature type="compositionally biased region" description="Basic and acidic residues" evidence="1">
    <location>
        <begin position="58"/>
        <end position="81"/>
    </location>
</feature>
<dbReference type="OrthoDB" id="4463542at2"/>
<keyword evidence="3" id="KW-1185">Reference proteome</keyword>
<organism evidence="2 3">
    <name type="scientific">Mycobacterium conspicuum</name>
    <dbReference type="NCBI Taxonomy" id="44010"/>
    <lineage>
        <taxon>Bacteria</taxon>
        <taxon>Bacillati</taxon>
        <taxon>Actinomycetota</taxon>
        <taxon>Actinomycetes</taxon>
        <taxon>Mycobacteriales</taxon>
        <taxon>Mycobacteriaceae</taxon>
        <taxon>Mycobacterium</taxon>
    </lineage>
</organism>
<dbReference type="AlphaFoldDB" id="A0A1X1SZF8"/>
<accession>A0A1X1SZF8</accession>
<dbReference type="Proteomes" id="UP000467385">
    <property type="component" value="Chromosome"/>
</dbReference>
<feature type="region of interest" description="Disordered" evidence="1">
    <location>
        <begin position="1"/>
        <end position="81"/>
    </location>
</feature>
<dbReference type="EMBL" id="AP022613">
    <property type="protein sequence ID" value="BBZ38732.1"/>
    <property type="molecule type" value="Genomic_DNA"/>
</dbReference>
<feature type="region of interest" description="Disordered" evidence="1">
    <location>
        <begin position="147"/>
        <end position="175"/>
    </location>
</feature>
<sequence>MSETTSTTTQSADQAPEPATAVAGDAGGYEPTAADYAAVEAEIRANAAGPDTEVDSDDAGRGSREARYRTERNEARAERDALAGQLAEQRRAFINWRAATTRGMDAALLDAAGIDVDSLLDANTGQLDVGAVDAFIEATATRFNIPRGFTPNRAQGSSGASVAAPPQLKDAFRVR</sequence>
<evidence type="ECO:0000256" key="1">
    <source>
        <dbReference type="SAM" id="MobiDB-lite"/>
    </source>
</evidence>
<name>A0A1X1SZF8_9MYCO</name>
<dbReference type="STRING" id="44010.AWC00_23105"/>
<gene>
    <name evidence="2" type="ORF">MCNS_17950</name>
</gene>